<reference evidence="8" key="2">
    <citation type="submission" date="2020-09" db="EMBL/GenBank/DDBJ databases">
        <authorList>
            <person name="Sun Q."/>
            <person name="Ohkuma M."/>
        </authorList>
    </citation>
    <scope>NUCLEOTIDE SEQUENCE</scope>
    <source>
        <strain evidence="8">JCM 4714</strain>
    </source>
</reference>
<evidence type="ECO:0000313" key="8">
    <source>
        <dbReference type="EMBL" id="GHE01347.1"/>
    </source>
</evidence>
<dbReference type="Gene3D" id="1.10.10.10">
    <property type="entry name" value="Winged helix-like DNA-binding domain superfamily/Winged helix DNA-binding domain"/>
    <property type="match status" value="1"/>
</dbReference>
<feature type="domain" description="RNA polymerase sigma factor 70 region 4 type 2" evidence="7">
    <location>
        <begin position="145"/>
        <end position="195"/>
    </location>
</feature>
<feature type="domain" description="RNA polymerase sigma-70 region 2" evidence="6">
    <location>
        <begin position="29"/>
        <end position="92"/>
    </location>
</feature>
<dbReference type="GO" id="GO:0006352">
    <property type="term" value="P:DNA-templated transcription initiation"/>
    <property type="evidence" value="ECO:0007669"/>
    <property type="project" value="InterPro"/>
</dbReference>
<dbReference type="InterPro" id="IPR032710">
    <property type="entry name" value="NTF2-like_dom_sf"/>
</dbReference>
<evidence type="ECO:0000256" key="5">
    <source>
        <dbReference type="ARBA" id="ARBA00023163"/>
    </source>
</evidence>
<dbReference type="InterPro" id="IPR036388">
    <property type="entry name" value="WH-like_DNA-bd_sf"/>
</dbReference>
<dbReference type="Pfam" id="PF08281">
    <property type="entry name" value="Sigma70_r4_2"/>
    <property type="match status" value="1"/>
</dbReference>
<dbReference type="EMBL" id="BMVG01000003">
    <property type="protein sequence ID" value="GHE01347.1"/>
    <property type="molecule type" value="Genomic_DNA"/>
</dbReference>
<comment type="similarity">
    <text evidence="1">Belongs to the sigma-70 factor family. ECF subfamily.</text>
</comment>
<keyword evidence="3" id="KW-0805">Transcription regulation</keyword>
<dbReference type="InterPro" id="IPR013249">
    <property type="entry name" value="RNA_pol_sigma70_r4_t2"/>
</dbReference>
<gene>
    <name evidence="8" type="ORF">GCM10010339_20190</name>
</gene>
<evidence type="ECO:0000256" key="1">
    <source>
        <dbReference type="ARBA" id="ARBA00010641"/>
    </source>
</evidence>
<sequence length="341" mass="36646">MREEDGGTVDDFTGDDITGDAGRRLAARFEADRPHLTAVAYRLLGSAAEAEDALQEAWLRASEADLDEVRNVTGWLTTVVTRVCLNLLRARRNRREEFLDAHDHDHAHDHAYDKAYDHARDAPPLPAEAGDPAREALLADEVGVALLVVLDALGPAERVAFVLHDLFAVPFEEIAPLVERTPAATRQLASRARRRVQGRPPAPAAAVQRRRAVEAFLAATRGGDFTALLALLDPDVVLHADARVVPTPEPLTVRGAVPVAQGAMAAVARAQVTGLALLDGEFGLVMAPYGRPRLVLAFAFGADGRITGIDIVAEPERLRGTEIAVVDPPHREADGSGEVDQ</sequence>
<dbReference type="PANTHER" id="PTHR30173">
    <property type="entry name" value="SIGMA 19 FACTOR"/>
    <property type="match status" value="1"/>
</dbReference>
<dbReference type="AlphaFoldDB" id="A0A918YFS2"/>
<keyword evidence="9" id="KW-1185">Reference proteome</keyword>
<protein>
    <submittedName>
        <fullName evidence="8">RNA polymerase sigma factor</fullName>
    </submittedName>
</protein>
<name>A0A918YFS2_9ACTN</name>
<dbReference type="InterPro" id="IPR013325">
    <property type="entry name" value="RNA_pol_sigma_r2"/>
</dbReference>
<evidence type="ECO:0000256" key="2">
    <source>
        <dbReference type="ARBA" id="ARBA00011344"/>
    </source>
</evidence>
<dbReference type="PANTHER" id="PTHR30173:SF43">
    <property type="entry name" value="ECF RNA POLYMERASE SIGMA FACTOR SIGI-RELATED"/>
    <property type="match status" value="1"/>
</dbReference>
<evidence type="ECO:0000259" key="7">
    <source>
        <dbReference type="Pfam" id="PF08281"/>
    </source>
</evidence>
<dbReference type="GO" id="GO:0016987">
    <property type="term" value="F:sigma factor activity"/>
    <property type="evidence" value="ECO:0007669"/>
    <property type="project" value="UniProtKB-KW"/>
</dbReference>
<dbReference type="SUPFAM" id="SSF88946">
    <property type="entry name" value="Sigma2 domain of RNA polymerase sigma factors"/>
    <property type="match status" value="1"/>
</dbReference>
<dbReference type="SUPFAM" id="SSF88659">
    <property type="entry name" value="Sigma3 and sigma4 domains of RNA polymerase sigma factors"/>
    <property type="match status" value="1"/>
</dbReference>
<dbReference type="Gene3D" id="3.10.450.50">
    <property type="match status" value="1"/>
</dbReference>
<dbReference type="SUPFAM" id="SSF54427">
    <property type="entry name" value="NTF2-like"/>
    <property type="match status" value="1"/>
</dbReference>
<comment type="subunit">
    <text evidence="2">Interacts transiently with the RNA polymerase catalytic core formed by RpoA, RpoB, RpoC and RpoZ (2 alpha, 1 beta, 1 beta' and 1 omega subunit) to form the RNA polymerase holoenzyme that can initiate transcription.</text>
</comment>
<evidence type="ECO:0000259" key="6">
    <source>
        <dbReference type="Pfam" id="PF04542"/>
    </source>
</evidence>
<evidence type="ECO:0000256" key="3">
    <source>
        <dbReference type="ARBA" id="ARBA00023015"/>
    </source>
</evidence>
<dbReference type="GO" id="GO:0003677">
    <property type="term" value="F:DNA binding"/>
    <property type="evidence" value="ECO:0007669"/>
    <property type="project" value="InterPro"/>
</dbReference>
<dbReference type="Pfam" id="PF04542">
    <property type="entry name" value="Sigma70_r2"/>
    <property type="match status" value="1"/>
</dbReference>
<keyword evidence="5" id="KW-0804">Transcription</keyword>
<dbReference type="InterPro" id="IPR007627">
    <property type="entry name" value="RNA_pol_sigma70_r2"/>
</dbReference>
<dbReference type="InterPro" id="IPR014284">
    <property type="entry name" value="RNA_pol_sigma-70_dom"/>
</dbReference>
<accession>A0A918YFS2</accession>
<dbReference type="InterPro" id="IPR013324">
    <property type="entry name" value="RNA_pol_sigma_r3/r4-like"/>
</dbReference>
<dbReference type="Proteomes" id="UP000655443">
    <property type="component" value="Unassembled WGS sequence"/>
</dbReference>
<evidence type="ECO:0000313" key="9">
    <source>
        <dbReference type="Proteomes" id="UP000655443"/>
    </source>
</evidence>
<reference evidence="8" key="1">
    <citation type="journal article" date="2014" name="Int. J. Syst. Evol. Microbiol.">
        <title>Complete genome sequence of Corynebacterium casei LMG S-19264T (=DSM 44701T), isolated from a smear-ripened cheese.</title>
        <authorList>
            <consortium name="US DOE Joint Genome Institute (JGI-PGF)"/>
            <person name="Walter F."/>
            <person name="Albersmeier A."/>
            <person name="Kalinowski J."/>
            <person name="Ruckert C."/>
        </authorList>
    </citation>
    <scope>NUCLEOTIDE SEQUENCE</scope>
    <source>
        <strain evidence="8">JCM 4714</strain>
    </source>
</reference>
<comment type="caution">
    <text evidence="8">The sequence shown here is derived from an EMBL/GenBank/DDBJ whole genome shotgun (WGS) entry which is preliminary data.</text>
</comment>
<dbReference type="NCBIfam" id="TIGR02937">
    <property type="entry name" value="sigma70-ECF"/>
    <property type="match status" value="1"/>
</dbReference>
<organism evidence="8 9">
    <name type="scientific">Streptomyces alanosinicus</name>
    <dbReference type="NCBI Taxonomy" id="68171"/>
    <lineage>
        <taxon>Bacteria</taxon>
        <taxon>Bacillati</taxon>
        <taxon>Actinomycetota</taxon>
        <taxon>Actinomycetes</taxon>
        <taxon>Kitasatosporales</taxon>
        <taxon>Streptomycetaceae</taxon>
        <taxon>Streptomyces</taxon>
    </lineage>
</organism>
<evidence type="ECO:0000256" key="4">
    <source>
        <dbReference type="ARBA" id="ARBA00023082"/>
    </source>
</evidence>
<dbReference type="Gene3D" id="1.10.1740.10">
    <property type="match status" value="1"/>
</dbReference>
<proteinExistence type="inferred from homology"/>
<keyword evidence="4" id="KW-0731">Sigma factor</keyword>
<dbReference type="InterPro" id="IPR052704">
    <property type="entry name" value="ECF_Sigma-70_Domain"/>
</dbReference>